<gene>
    <name evidence="1" type="ORF">ACHAXA_004048</name>
</gene>
<name>A0ABD3R6T7_9STRA</name>
<dbReference type="Proteomes" id="UP001530377">
    <property type="component" value="Unassembled WGS sequence"/>
</dbReference>
<proteinExistence type="predicted"/>
<evidence type="ECO:0000313" key="1">
    <source>
        <dbReference type="EMBL" id="KAL3808319.1"/>
    </source>
</evidence>
<dbReference type="EMBL" id="JALLPB020000521">
    <property type="protein sequence ID" value="KAL3808319.1"/>
    <property type="molecule type" value="Genomic_DNA"/>
</dbReference>
<reference evidence="1 2" key="1">
    <citation type="submission" date="2024-10" db="EMBL/GenBank/DDBJ databases">
        <title>Updated reference genomes for cyclostephanoid diatoms.</title>
        <authorList>
            <person name="Roberts W.R."/>
            <person name="Alverson A.J."/>
        </authorList>
    </citation>
    <scope>NUCLEOTIDE SEQUENCE [LARGE SCALE GENOMIC DNA]</scope>
    <source>
        <strain evidence="1 2">AJA228-03</strain>
    </source>
</reference>
<comment type="caution">
    <text evidence="1">The sequence shown here is derived from an EMBL/GenBank/DDBJ whole genome shotgun (WGS) entry which is preliminary data.</text>
</comment>
<evidence type="ECO:0000313" key="2">
    <source>
        <dbReference type="Proteomes" id="UP001530377"/>
    </source>
</evidence>
<sequence>MAGMTIWWDRPLVGYPRIDVSAICERGGGGIVDGPPPPKPTTTSTMTACEGGNEYAGGGGAFRKAWDEAHEAFREKAKTRERQVIDV</sequence>
<protein>
    <submittedName>
        <fullName evidence="1">Uncharacterized protein</fullName>
    </submittedName>
</protein>
<keyword evidence="2" id="KW-1185">Reference proteome</keyword>
<organism evidence="1 2">
    <name type="scientific">Cyclostephanos tholiformis</name>
    <dbReference type="NCBI Taxonomy" id="382380"/>
    <lineage>
        <taxon>Eukaryota</taxon>
        <taxon>Sar</taxon>
        <taxon>Stramenopiles</taxon>
        <taxon>Ochrophyta</taxon>
        <taxon>Bacillariophyta</taxon>
        <taxon>Coscinodiscophyceae</taxon>
        <taxon>Thalassiosirophycidae</taxon>
        <taxon>Stephanodiscales</taxon>
        <taxon>Stephanodiscaceae</taxon>
        <taxon>Cyclostephanos</taxon>
    </lineage>
</organism>
<accession>A0ABD3R6T7</accession>
<dbReference type="AlphaFoldDB" id="A0ABD3R6T7"/>